<feature type="domain" description="DUF4283" evidence="1">
    <location>
        <begin position="37"/>
        <end position="119"/>
    </location>
</feature>
<dbReference type="InterPro" id="IPR025558">
    <property type="entry name" value="DUF4283"/>
</dbReference>
<protein>
    <recommendedName>
        <fullName evidence="1">DUF4283 domain-containing protein</fullName>
    </recommendedName>
</protein>
<accession>A0ABD0ZBD9</accession>
<evidence type="ECO:0000313" key="3">
    <source>
        <dbReference type="Proteomes" id="UP001558713"/>
    </source>
</evidence>
<keyword evidence="3" id="KW-1185">Reference proteome</keyword>
<dbReference type="PANTHER" id="PTHR31286">
    <property type="entry name" value="GLYCINE-RICH CELL WALL STRUCTURAL PROTEIN 1.8-LIKE"/>
    <property type="match status" value="1"/>
</dbReference>
<dbReference type="Pfam" id="PF14111">
    <property type="entry name" value="DUF4283"/>
    <property type="match status" value="1"/>
</dbReference>
<proteinExistence type="predicted"/>
<comment type="caution">
    <text evidence="2">The sequence shown here is derived from an EMBL/GenBank/DDBJ whole genome shotgun (WGS) entry which is preliminary data.</text>
</comment>
<reference evidence="2 3" key="1">
    <citation type="submission" date="2024-04" db="EMBL/GenBank/DDBJ databases">
        <title>Genome assembly C_amara_ONT_v2.</title>
        <authorList>
            <person name="Yant L."/>
            <person name="Moore C."/>
            <person name="Slenker M."/>
        </authorList>
    </citation>
    <scope>NUCLEOTIDE SEQUENCE [LARGE SCALE GENOMIC DNA]</scope>
    <source>
        <tissue evidence="2">Leaf</tissue>
    </source>
</reference>
<sequence length="174" mass="20759">MLNKYTRQEKGKWIHVPFTGRRRSPLRILASDNSKLIEAHKFTLIGRVTNPIVQHRKDVVDYMLQYWNIENVKGKYFGPKKFQFSFATKEDLKAFLRRASYHFKGWMLPVQHWEPVISPHFPSQISFWVRIEEIPTHHWTDQYVRTIGKDLGFLEERDVEQGRVRVRINGLAPL</sequence>
<dbReference type="InterPro" id="IPR040256">
    <property type="entry name" value="At4g02000-like"/>
</dbReference>
<evidence type="ECO:0000313" key="2">
    <source>
        <dbReference type="EMBL" id="KAL1192020.1"/>
    </source>
</evidence>
<dbReference type="AlphaFoldDB" id="A0ABD0ZBD9"/>
<evidence type="ECO:0000259" key="1">
    <source>
        <dbReference type="Pfam" id="PF14111"/>
    </source>
</evidence>
<dbReference type="EMBL" id="JBANAX010000835">
    <property type="protein sequence ID" value="KAL1192020.1"/>
    <property type="molecule type" value="Genomic_DNA"/>
</dbReference>
<gene>
    <name evidence="2" type="ORF">V5N11_025798</name>
</gene>
<dbReference type="Proteomes" id="UP001558713">
    <property type="component" value="Unassembled WGS sequence"/>
</dbReference>
<organism evidence="2 3">
    <name type="scientific">Cardamine amara subsp. amara</name>
    <dbReference type="NCBI Taxonomy" id="228776"/>
    <lineage>
        <taxon>Eukaryota</taxon>
        <taxon>Viridiplantae</taxon>
        <taxon>Streptophyta</taxon>
        <taxon>Embryophyta</taxon>
        <taxon>Tracheophyta</taxon>
        <taxon>Spermatophyta</taxon>
        <taxon>Magnoliopsida</taxon>
        <taxon>eudicotyledons</taxon>
        <taxon>Gunneridae</taxon>
        <taxon>Pentapetalae</taxon>
        <taxon>rosids</taxon>
        <taxon>malvids</taxon>
        <taxon>Brassicales</taxon>
        <taxon>Brassicaceae</taxon>
        <taxon>Cardamineae</taxon>
        <taxon>Cardamine</taxon>
    </lineage>
</organism>
<dbReference type="PANTHER" id="PTHR31286:SF163">
    <property type="entry name" value="ZINC KNUCKLE CX2CX4HX4C DOMAIN-CONTAINING PROTEIN"/>
    <property type="match status" value="1"/>
</dbReference>
<name>A0ABD0ZBD9_CARAN</name>